<dbReference type="EMBL" id="MU072067">
    <property type="protein sequence ID" value="KAF5825752.1"/>
    <property type="molecule type" value="Genomic_DNA"/>
</dbReference>
<proteinExistence type="predicted"/>
<gene>
    <name evidence="1" type="ORF">DUNSADRAFT_7200</name>
</gene>
<evidence type="ECO:0000313" key="1">
    <source>
        <dbReference type="EMBL" id="KAF5825752.1"/>
    </source>
</evidence>
<organism evidence="1 2">
    <name type="scientific">Dunaliella salina</name>
    <name type="common">Green alga</name>
    <name type="synonym">Protococcus salinus</name>
    <dbReference type="NCBI Taxonomy" id="3046"/>
    <lineage>
        <taxon>Eukaryota</taxon>
        <taxon>Viridiplantae</taxon>
        <taxon>Chlorophyta</taxon>
        <taxon>core chlorophytes</taxon>
        <taxon>Chlorophyceae</taxon>
        <taxon>CS clade</taxon>
        <taxon>Chlamydomonadales</taxon>
        <taxon>Dunaliellaceae</taxon>
        <taxon>Dunaliella</taxon>
    </lineage>
</organism>
<keyword evidence="2" id="KW-1185">Reference proteome</keyword>
<accession>A0ABQ7FTN1</accession>
<sequence length="143" mass="15331">MGKTYASAPFQEERRSCSSSCCRHSALARCLFACKQALLFLKSVTNVEVYARTSPKEEPQLLFKATSSPTHLSFSTSSGNPAGARKAPELFVRPQGSFGGGAFSEDQNQGTLQKPILQFLALQTTAGGPGGSDVQRLMKKLAQ</sequence>
<dbReference type="Proteomes" id="UP000815325">
    <property type="component" value="Unassembled WGS sequence"/>
</dbReference>
<protein>
    <recommendedName>
        <fullName evidence="3">Encoded protein</fullName>
    </recommendedName>
</protein>
<reference evidence="1" key="1">
    <citation type="submission" date="2017-08" db="EMBL/GenBank/DDBJ databases">
        <authorList>
            <person name="Polle J.E."/>
            <person name="Barry K."/>
            <person name="Cushman J."/>
            <person name="Schmutz J."/>
            <person name="Tran D."/>
            <person name="Hathwaick L.T."/>
            <person name="Yim W.C."/>
            <person name="Jenkins J."/>
            <person name="Mckie-Krisberg Z.M."/>
            <person name="Prochnik S."/>
            <person name="Lindquist E."/>
            <person name="Dockter R.B."/>
            <person name="Adam C."/>
            <person name="Molina H."/>
            <person name="Bunkerborg J."/>
            <person name="Jin E."/>
            <person name="Buchheim M."/>
            <person name="Magnuson J."/>
        </authorList>
    </citation>
    <scope>NUCLEOTIDE SEQUENCE</scope>
    <source>
        <strain evidence="1">CCAP 19/18</strain>
    </source>
</reference>
<evidence type="ECO:0000313" key="2">
    <source>
        <dbReference type="Proteomes" id="UP000815325"/>
    </source>
</evidence>
<evidence type="ECO:0008006" key="3">
    <source>
        <dbReference type="Google" id="ProtNLM"/>
    </source>
</evidence>
<comment type="caution">
    <text evidence="1">The sequence shown here is derived from an EMBL/GenBank/DDBJ whole genome shotgun (WGS) entry which is preliminary data.</text>
</comment>
<feature type="non-terminal residue" evidence="1">
    <location>
        <position position="143"/>
    </location>
</feature>
<name>A0ABQ7FTN1_DUNSA</name>